<gene>
    <name evidence="2" type="ORF">EJB05_47555</name>
</gene>
<proteinExistence type="predicted"/>
<reference evidence="2 3" key="1">
    <citation type="journal article" date="2019" name="Sci. Rep.">
        <title>A high-quality genome of Eragrostis curvula grass provides insights into Poaceae evolution and supports new strategies to enhance forage quality.</title>
        <authorList>
            <person name="Carballo J."/>
            <person name="Santos B.A.C.M."/>
            <person name="Zappacosta D."/>
            <person name="Garbus I."/>
            <person name="Selva J.P."/>
            <person name="Gallo C.A."/>
            <person name="Diaz A."/>
            <person name="Albertini E."/>
            <person name="Caccamo M."/>
            <person name="Echenique V."/>
        </authorList>
    </citation>
    <scope>NUCLEOTIDE SEQUENCE [LARGE SCALE GENOMIC DNA]</scope>
    <source>
        <strain evidence="3">cv. Victoria</strain>
        <tissue evidence="2">Leaf</tissue>
    </source>
</reference>
<comment type="caution">
    <text evidence="2">The sequence shown here is derived from an EMBL/GenBank/DDBJ whole genome shotgun (WGS) entry which is preliminary data.</text>
</comment>
<accession>A0A5J9T600</accession>
<sequence>MQATDQIDQGGTPGPAPSTPSFRSSKGKIGARLLHHQSLPDPLCNFVSAIFDQETLEGTSLITDKAEAGIDDRNRKREGDEDDAEGSMICAKGICYQAKAIEEVANATRQEQSKDSKEET</sequence>
<feature type="non-terminal residue" evidence="2">
    <location>
        <position position="1"/>
    </location>
</feature>
<organism evidence="2 3">
    <name type="scientific">Eragrostis curvula</name>
    <name type="common">weeping love grass</name>
    <dbReference type="NCBI Taxonomy" id="38414"/>
    <lineage>
        <taxon>Eukaryota</taxon>
        <taxon>Viridiplantae</taxon>
        <taxon>Streptophyta</taxon>
        <taxon>Embryophyta</taxon>
        <taxon>Tracheophyta</taxon>
        <taxon>Spermatophyta</taxon>
        <taxon>Magnoliopsida</taxon>
        <taxon>Liliopsida</taxon>
        <taxon>Poales</taxon>
        <taxon>Poaceae</taxon>
        <taxon>PACMAD clade</taxon>
        <taxon>Chloridoideae</taxon>
        <taxon>Eragrostideae</taxon>
        <taxon>Eragrostidinae</taxon>
        <taxon>Eragrostis</taxon>
    </lineage>
</organism>
<protein>
    <submittedName>
        <fullName evidence="2">Uncharacterized protein</fullName>
    </submittedName>
</protein>
<evidence type="ECO:0000313" key="3">
    <source>
        <dbReference type="Proteomes" id="UP000324897"/>
    </source>
</evidence>
<keyword evidence="3" id="KW-1185">Reference proteome</keyword>
<name>A0A5J9T600_9POAL</name>
<dbReference type="Gramene" id="TVU06765">
    <property type="protein sequence ID" value="TVU06765"/>
    <property type="gene ID" value="EJB05_47555"/>
</dbReference>
<evidence type="ECO:0000313" key="2">
    <source>
        <dbReference type="EMBL" id="TVU06765.1"/>
    </source>
</evidence>
<dbReference type="AlphaFoldDB" id="A0A5J9T600"/>
<dbReference type="EMBL" id="RWGY01000048">
    <property type="protein sequence ID" value="TVU06765.1"/>
    <property type="molecule type" value="Genomic_DNA"/>
</dbReference>
<evidence type="ECO:0000256" key="1">
    <source>
        <dbReference type="SAM" id="MobiDB-lite"/>
    </source>
</evidence>
<dbReference type="Proteomes" id="UP000324897">
    <property type="component" value="Unassembled WGS sequence"/>
</dbReference>
<feature type="region of interest" description="Disordered" evidence="1">
    <location>
        <begin position="1"/>
        <end position="29"/>
    </location>
</feature>